<sequence>MSAVLWNDKPAFVTASFGDSNGCDLEVIG</sequence>
<organism evidence="1 2">
    <name type="scientific">Aeromonas salmonicida</name>
    <dbReference type="NCBI Taxonomy" id="645"/>
    <lineage>
        <taxon>Bacteria</taxon>
        <taxon>Pseudomonadati</taxon>
        <taxon>Pseudomonadota</taxon>
        <taxon>Gammaproteobacteria</taxon>
        <taxon>Aeromonadales</taxon>
        <taxon>Aeromonadaceae</taxon>
        <taxon>Aeromonas</taxon>
    </lineage>
</organism>
<accession>A0AAX1PEL6</accession>
<protein>
    <submittedName>
        <fullName evidence="1">Uncharacterized protein</fullName>
    </submittedName>
</protein>
<proteinExistence type="predicted"/>
<dbReference type="AlphaFoldDB" id="A0AAX1PEL6"/>
<dbReference type="EMBL" id="QLLM01000017">
    <property type="protein sequence ID" value="RAJ01438.1"/>
    <property type="molecule type" value="Genomic_DNA"/>
</dbReference>
<evidence type="ECO:0000313" key="2">
    <source>
        <dbReference type="Proteomes" id="UP000249422"/>
    </source>
</evidence>
<name>A0AAX1PEL6_AERSA</name>
<comment type="caution">
    <text evidence="1">The sequence shown here is derived from an EMBL/GenBank/DDBJ whole genome shotgun (WGS) entry which is preliminary data.</text>
</comment>
<evidence type="ECO:0000313" key="1">
    <source>
        <dbReference type="EMBL" id="RAJ01438.1"/>
    </source>
</evidence>
<dbReference type="Proteomes" id="UP000249422">
    <property type="component" value="Unassembled WGS sequence"/>
</dbReference>
<gene>
    <name evidence="1" type="ORF">DEU50_11768</name>
</gene>
<dbReference type="KEGG" id="aeo:O23A_p2437"/>
<reference evidence="1 2" key="1">
    <citation type="submission" date="2018-06" db="EMBL/GenBank/DDBJ databases">
        <title>Freshwater and sediment microbial communities from various areas in North America, analyzing microbe dynamics in response to fracking.</title>
        <authorList>
            <person name="Lamendella R."/>
        </authorList>
    </citation>
    <scope>NUCLEOTIDE SEQUENCE [LARGE SCALE GENOMIC DNA]</scope>
    <source>
        <strain evidence="1 2">17</strain>
    </source>
</reference>